<reference evidence="3 4" key="1">
    <citation type="submission" date="2019-08" db="EMBL/GenBank/DDBJ databases">
        <title>Draft Genome Sequence of Halomonas eurihalina Isolated from Preserved Hide-surface.</title>
        <authorList>
            <person name="Hussain S.A."/>
            <person name="Xu A."/>
            <person name="Sarker M."/>
            <person name="Sommers C."/>
        </authorList>
    </citation>
    <scope>NUCLEOTIDE SEQUENCE [LARGE SCALE GENOMIC DNA]</scope>
    <source>
        <strain evidence="3 4">MS1</strain>
    </source>
</reference>
<dbReference type="OrthoDB" id="9805337at2"/>
<sequence>MAVIGAGVVGTACALVLARQGFRVRVLDSDAPGMGASFGNAGHLATEQVFPIADASLLKRIPGMLMDPQGPLRLDWRYLPKVTPWLMRLLWNLRSSPYQHSVTGIRALNEASLAAWQELLSSIGRLDLLCGDGSLLVHEKAETAEALEASAARFAAQGVALERLSGEEVRRRVPELSEDIRGGLFFPETGHVIDPHWVVKALVAAAEAAGVRFSRAVVQGGQAEASGVRLETSQGRLTVPRVLVAAGAHSAPLVDALTGVRVPLDTERGYHLMLPREGGRLPMAVTSLERRFIMTPMAEGLRLAGTVEFAGLERPPRMERAWRLRELARGLFPRPLDESDATPWMGFRPSLPDSLPVIDRAGPQGRVWLAFGHHHLGLTQAAITARLVGQFSSLERESTEAALPSLAPYRLARFAR</sequence>
<dbReference type="EMBL" id="VTPU01000007">
    <property type="protein sequence ID" value="TZG39954.1"/>
    <property type="molecule type" value="Genomic_DNA"/>
</dbReference>
<dbReference type="InterPro" id="IPR006076">
    <property type="entry name" value="FAD-dep_OxRdtase"/>
</dbReference>
<dbReference type="AlphaFoldDB" id="A0A5D9D7M2"/>
<proteinExistence type="predicted"/>
<dbReference type="SUPFAM" id="SSF54373">
    <property type="entry name" value="FAD-linked reductases, C-terminal domain"/>
    <property type="match status" value="1"/>
</dbReference>
<dbReference type="InterPro" id="IPR036188">
    <property type="entry name" value="FAD/NAD-bd_sf"/>
</dbReference>
<evidence type="ECO:0000259" key="2">
    <source>
        <dbReference type="Pfam" id="PF01266"/>
    </source>
</evidence>
<dbReference type="PANTHER" id="PTHR13847:SF289">
    <property type="entry name" value="GLYCINE OXIDASE"/>
    <property type="match status" value="1"/>
</dbReference>
<accession>A0A5D9D7M2</accession>
<protein>
    <submittedName>
        <fullName evidence="3">FAD-binding oxidoreductase</fullName>
    </submittedName>
</protein>
<dbReference type="SUPFAM" id="SSF51905">
    <property type="entry name" value="FAD/NAD(P)-binding domain"/>
    <property type="match status" value="1"/>
</dbReference>
<gene>
    <name evidence="3" type="ORF">FZZ93_08540</name>
</gene>
<dbReference type="Gene3D" id="3.30.9.10">
    <property type="entry name" value="D-Amino Acid Oxidase, subunit A, domain 2"/>
    <property type="match status" value="1"/>
</dbReference>
<evidence type="ECO:0000256" key="1">
    <source>
        <dbReference type="ARBA" id="ARBA00023002"/>
    </source>
</evidence>
<organism evidence="3 4">
    <name type="scientific">Halomonas eurihalina</name>
    <dbReference type="NCBI Taxonomy" id="42566"/>
    <lineage>
        <taxon>Bacteria</taxon>
        <taxon>Pseudomonadati</taxon>
        <taxon>Pseudomonadota</taxon>
        <taxon>Gammaproteobacteria</taxon>
        <taxon>Oceanospirillales</taxon>
        <taxon>Halomonadaceae</taxon>
        <taxon>Halomonas</taxon>
    </lineage>
</organism>
<dbReference type="GO" id="GO:0016491">
    <property type="term" value="F:oxidoreductase activity"/>
    <property type="evidence" value="ECO:0007669"/>
    <property type="project" value="UniProtKB-KW"/>
</dbReference>
<name>A0A5D9D7M2_HALER</name>
<evidence type="ECO:0000313" key="3">
    <source>
        <dbReference type="EMBL" id="TZG39954.1"/>
    </source>
</evidence>
<dbReference type="Pfam" id="PF01266">
    <property type="entry name" value="DAO"/>
    <property type="match status" value="1"/>
</dbReference>
<dbReference type="GO" id="GO:0005737">
    <property type="term" value="C:cytoplasm"/>
    <property type="evidence" value="ECO:0007669"/>
    <property type="project" value="TreeGrafter"/>
</dbReference>
<keyword evidence="4" id="KW-1185">Reference proteome</keyword>
<comment type="caution">
    <text evidence="3">The sequence shown here is derived from an EMBL/GenBank/DDBJ whole genome shotgun (WGS) entry which is preliminary data.</text>
</comment>
<dbReference type="PANTHER" id="PTHR13847">
    <property type="entry name" value="SARCOSINE DEHYDROGENASE-RELATED"/>
    <property type="match status" value="1"/>
</dbReference>
<keyword evidence="1" id="KW-0560">Oxidoreductase</keyword>
<feature type="domain" description="FAD dependent oxidoreductase" evidence="2">
    <location>
        <begin position="2"/>
        <end position="389"/>
    </location>
</feature>
<dbReference type="Gene3D" id="3.50.50.60">
    <property type="entry name" value="FAD/NAD(P)-binding domain"/>
    <property type="match status" value="2"/>
</dbReference>
<dbReference type="Proteomes" id="UP000324260">
    <property type="component" value="Unassembled WGS sequence"/>
</dbReference>
<evidence type="ECO:0000313" key="4">
    <source>
        <dbReference type="Proteomes" id="UP000324260"/>
    </source>
</evidence>